<sequence>MLCLFEDFSIGFHCRILRSPNVYESAFWFHSTNLYINPSAVCFKEVEKNGVFK</sequence>
<name>Q17ZE4_HELAH</name>
<protein>
    <submittedName>
        <fullName evidence="1">Uncharacterized protein</fullName>
    </submittedName>
</protein>
<dbReference type="STRING" id="382638.Hac_0130"/>
<proteinExistence type="predicted"/>
<evidence type="ECO:0000313" key="2">
    <source>
        <dbReference type="Proteomes" id="UP000000775"/>
    </source>
</evidence>
<accession>Q17ZE4</accession>
<evidence type="ECO:0000313" key="1">
    <source>
        <dbReference type="EMBL" id="CAJ98982.1"/>
    </source>
</evidence>
<gene>
    <name evidence="1" type="ordered locus">Hac_0130</name>
</gene>
<dbReference type="GeneID" id="91961812"/>
<dbReference type="AlphaFoldDB" id="Q17ZE4"/>
<dbReference type="Proteomes" id="UP000000775">
    <property type="component" value="Chromosome"/>
</dbReference>
<dbReference type="RefSeq" id="WP_011577104.1">
    <property type="nucleotide sequence ID" value="NC_008229.1"/>
</dbReference>
<dbReference type="EMBL" id="AM260522">
    <property type="protein sequence ID" value="CAJ98982.1"/>
    <property type="molecule type" value="Genomic_DNA"/>
</dbReference>
<reference evidence="1 2" key="1">
    <citation type="journal article" date="2006" name="PLoS Genet.">
        <title>Who ate whom? Adaptive Helicobacter genomic changes that accompanied a host jump from early humans to large felines.</title>
        <authorList>
            <person name="Eppinger M."/>
            <person name="Baar C."/>
            <person name="Linz B."/>
            <person name="Raddatz G."/>
            <person name="Lanz C."/>
            <person name="Keller H."/>
            <person name="Morelli G."/>
            <person name="Gressmann H."/>
            <person name="Achtman M."/>
            <person name="Schuster S.C."/>
        </authorList>
    </citation>
    <scope>NUCLEOTIDE SEQUENCE [LARGE SCALE GENOMIC DNA]</scope>
    <source>
        <strain evidence="1 2">Sheeba</strain>
    </source>
</reference>
<keyword evidence="2" id="KW-1185">Reference proteome</keyword>
<dbReference type="KEGG" id="hac:Hac_0130"/>
<dbReference type="HOGENOM" id="CLU_3062173_0_0_7"/>
<organism evidence="1 2">
    <name type="scientific">Helicobacter acinonychis (strain Sheeba)</name>
    <dbReference type="NCBI Taxonomy" id="382638"/>
    <lineage>
        <taxon>Bacteria</taxon>
        <taxon>Pseudomonadati</taxon>
        <taxon>Campylobacterota</taxon>
        <taxon>Epsilonproteobacteria</taxon>
        <taxon>Campylobacterales</taxon>
        <taxon>Helicobacteraceae</taxon>
        <taxon>Helicobacter</taxon>
    </lineage>
</organism>